<feature type="binding site" evidence="7">
    <location>
        <position position="25"/>
    </location>
    <ligand>
        <name>tRNA</name>
        <dbReference type="ChEBI" id="CHEBI:17843"/>
    </ligand>
</feature>
<feature type="binding site" evidence="7">
    <location>
        <position position="68"/>
    </location>
    <ligand>
        <name>tRNA</name>
        <dbReference type="ChEBI" id="CHEBI:17843"/>
    </ligand>
</feature>
<organism evidence="10 11">
    <name type="scientific">Thermodesulfobium narugense DSM 14796</name>
    <dbReference type="NCBI Taxonomy" id="747365"/>
    <lineage>
        <taxon>Bacteria</taxon>
        <taxon>Pseudomonadati</taxon>
        <taxon>Thermodesulfobiota</taxon>
        <taxon>Thermodesulfobiia</taxon>
        <taxon>Thermodesulfobiales</taxon>
        <taxon>Thermodesulfobiaceae</taxon>
        <taxon>Thermodesulfobium</taxon>
    </lineage>
</organism>
<dbReference type="InterPro" id="IPR001328">
    <property type="entry name" value="Pept_tRNA_hydro"/>
</dbReference>
<dbReference type="HAMAP" id="MF_00083">
    <property type="entry name" value="Pept_tRNA_hydro_bact"/>
    <property type="match status" value="1"/>
</dbReference>
<dbReference type="Pfam" id="PF01195">
    <property type="entry name" value="Pept_tRNA_hydro"/>
    <property type="match status" value="1"/>
</dbReference>
<evidence type="ECO:0000313" key="10">
    <source>
        <dbReference type="EMBL" id="AEE13925.1"/>
    </source>
</evidence>
<dbReference type="CDD" id="cd00462">
    <property type="entry name" value="PTH"/>
    <property type="match status" value="1"/>
</dbReference>
<evidence type="ECO:0000256" key="9">
    <source>
        <dbReference type="RuleBase" id="RU004320"/>
    </source>
</evidence>
<dbReference type="InterPro" id="IPR018171">
    <property type="entry name" value="Pept_tRNA_hydro_CS"/>
</dbReference>
<keyword evidence="7" id="KW-0963">Cytoplasm</keyword>
<keyword evidence="2 7" id="KW-0820">tRNA-binding</keyword>
<sequence length="192" mass="21732">MSLIRLSTKQELYLIVGLGNIGKEYALTRHNVGFLFLDFLSENLGFKFSGFEAKINSLIFLKPDTYMNRSGIAVKRVSDFYKIAHKNIIVIYDDLDLDFKTIRFRPKGSSAGHKGMESIIEELGTQLIPRIKIGIGRKDGVKPKDWVLSNFDDAELSYLPKIFESAAMCLEIFLERGENEALMKCGKVKIVS</sequence>
<dbReference type="GO" id="GO:0000049">
    <property type="term" value="F:tRNA binding"/>
    <property type="evidence" value="ECO:0007669"/>
    <property type="project" value="UniProtKB-UniRule"/>
</dbReference>
<evidence type="ECO:0000256" key="7">
    <source>
        <dbReference type="HAMAP-Rule" id="MF_00083"/>
    </source>
</evidence>
<evidence type="ECO:0000256" key="4">
    <source>
        <dbReference type="ARBA" id="ARBA00022884"/>
    </source>
</evidence>
<keyword evidence="3 7" id="KW-0378">Hydrolase</keyword>
<dbReference type="PANTHER" id="PTHR17224:SF1">
    <property type="entry name" value="PEPTIDYL-TRNA HYDROLASE"/>
    <property type="match status" value="1"/>
</dbReference>
<comment type="caution">
    <text evidence="7">Lacks conserved residue(s) required for the propagation of feature annotation.</text>
</comment>
<comment type="subcellular location">
    <subcellularLocation>
        <location evidence="7">Cytoplasm</location>
    </subcellularLocation>
</comment>
<dbReference type="RefSeq" id="WP_013755655.1">
    <property type="nucleotide sequence ID" value="NC_015499.1"/>
</dbReference>
<evidence type="ECO:0000256" key="5">
    <source>
        <dbReference type="ARBA" id="ARBA00038063"/>
    </source>
</evidence>
<dbReference type="EC" id="3.1.1.29" evidence="1 7"/>
<dbReference type="PANTHER" id="PTHR17224">
    <property type="entry name" value="PEPTIDYL-TRNA HYDROLASE"/>
    <property type="match status" value="1"/>
</dbReference>
<keyword evidence="11" id="KW-1185">Reference proteome</keyword>
<dbReference type="SUPFAM" id="SSF53178">
    <property type="entry name" value="Peptidyl-tRNA hydrolase-like"/>
    <property type="match status" value="1"/>
</dbReference>
<keyword evidence="4 7" id="KW-0694">RNA-binding</keyword>
<dbReference type="NCBIfam" id="TIGR00447">
    <property type="entry name" value="pth"/>
    <property type="match status" value="1"/>
</dbReference>
<evidence type="ECO:0000313" key="11">
    <source>
        <dbReference type="Proteomes" id="UP000011765"/>
    </source>
</evidence>
<dbReference type="STRING" id="747365.Thena_0277"/>
<dbReference type="HOGENOM" id="CLU_062456_4_1_9"/>
<comment type="function">
    <text evidence="7">Catalyzes the release of premature peptidyl moieties from peptidyl-tRNA molecules trapped in stalled 50S ribosomal subunits, and thus maintains levels of free tRNAs and 50S ribosomes.</text>
</comment>
<comment type="function">
    <text evidence="7">Hydrolyzes ribosome-free peptidyl-tRNAs (with 1 or more amino acids incorporated), which drop off the ribosome during protein synthesis, or as a result of ribosome stalling.</text>
</comment>
<dbReference type="KEGG" id="tnr:Thena_0277"/>
<dbReference type="InterPro" id="IPR036416">
    <property type="entry name" value="Pept_tRNA_hydro_sf"/>
</dbReference>
<evidence type="ECO:0000256" key="2">
    <source>
        <dbReference type="ARBA" id="ARBA00022555"/>
    </source>
</evidence>
<comment type="similarity">
    <text evidence="5 7 9">Belongs to the PTH family.</text>
</comment>
<comment type="subunit">
    <text evidence="7">Monomer.</text>
</comment>
<evidence type="ECO:0000256" key="6">
    <source>
        <dbReference type="ARBA" id="ARBA00050038"/>
    </source>
</evidence>
<evidence type="ECO:0000256" key="8">
    <source>
        <dbReference type="RuleBase" id="RU000673"/>
    </source>
</evidence>
<dbReference type="PROSITE" id="PS01195">
    <property type="entry name" value="PEPT_TRNA_HYDROL_1"/>
    <property type="match status" value="1"/>
</dbReference>
<gene>
    <name evidence="7" type="primary">pth</name>
    <name evidence="10" type="ORF">Thena_0277</name>
</gene>
<dbReference type="GO" id="GO:0004045">
    <property type="term" value="F:peptidyl-tRNA hydrolase activity"/>
    <property type="evidence" value="ECO:0007669"/>
    <property type="project" value="UniProtKB-UniRule"/>
</dbReference>
<evidence type="ECO:0000256" key="1">
    <source>
        <dbReference type="ARBA" id="ARBA00013260"/>
    </source>
</evidence>
<accession>M1E6C4</accession>
<dbReference type="eggNOG" id="COG0193">
    <property type="taxonomic scope" value="Bacteria"/>
</dbReference>
<name>M1E6C4_9BACT</name>
<reference evidence="10 11" key="1">
    <citation type="submission" date="2011-04" db="EMBL/GenBank/DDBJ databases">
        <title>The complete genome of Thermodesulfobium narugense DSM 14796.</title>
        <authorList>
            <consortium name="US DOE Joint Genome Institute (JGI-PGF)"/>
            <person name="Lucas S."/>
            <person name="Han J."/>
            <person name="Lapidus A."/>
            <person name="Bruce D."/>
            <person name="Goodwin L."/>
            <person name="Pitluck S."/>
            <person name="Peters L."/>
            <person name="Kyrpides N."/>
            <person name="Mavromatis K."/>
            <person name="Pagani I."/>
            <person name="Ivanova N."/>
            <person name="Ovchinnikova G."/>
            <person name="Zhang X."/>
            <person name="Saunders L."/>
            <person name="Detter J.C."/>
            <person name="Tapia R."/>
            <person name="Han C."/>
            <person name="Land M."/>
            <person name="Hauser L."/>
            <person name="Markowitz V."/>
            <person name="Cheng J.-F."/>
            <person name="Hugenholtz P."/>
            <person name="Woyke T."/>
            <person name="Wu D."/>
            <person name="Spring S."/>
            <person name="Schroeder M."/>
            <person name="Brambilla E."/>
            <person name="Klenk H.-P."/>
            <person name="Eisen J.A."/>
        </authorList>
    </citation>
    <scope>NUCLEOTIDE SEQUENCE [LARGE SCALE GENOMIC DNA]</scope>
    <source>
        <strain evidence="10 11">DSM 14796</strain>
    </source>
</reference>
<protein>
    <recommendedName>
        <fullName evidence="6 7">Peptidyl-tRNA hydrolase</fullName>
        <shortName evidence="7">Pth</shortName>
        <ecNumber evidence="1 7">3.1.1.29</ecNumber>
    </recommendedName>
</protein>
<feature type="site" description="Stabilizes the basic form of H active site to accept a proton" evidence="7">
    <location>
        <position position="93"/>
    </location>
</feature>
<dbReference type="EMBL" id="CP002690">
    <property type="protein sequence ID" value="AEE13925.1"/>
    <property type="molecule type" value="Genomic_DNA"/>
</dbReference>
<proteinExistence type="inferred from homology"/>
<dbReference type="Gene3D" id="3.40.50.1470">
    <property type="entry name" value="Peptidyl-tRNA hydrolase"/>
    <property type="match status" value="1"/>
</dbReference>
<dbReference type="GO" id="GO:0005737">
    <property type="term" value="C:cytoplasm"/>
    <property type="evidence" value="ECO:0007669"/>
    <property type="project" value="UniProtKB-SubCell"/>
</dbReference>
<comment type="catalytic activity">
    <reaction evidence="7 8">
        <text>an N-acyl-L-alpha-aminoacyl-tRNA + H2O = an N-acyl-L-amino acid + a tRNA + H(+)</text>
        <dbReference type="Rhea" id="RHEA:54448"/>
        <dbReference type="Rhea" id="RHEA-COMP:10123"/>
        <dbReference type="Rhea" id="RHEA-COMP:13883"/>
        <dbReference type="ChEBI" id="CHEBI:15377"/>
        <dbReference type="ChEBI" id="CHEBI:15378"/>
        <dbReference type="ChEBI" id="CHEBI:59874"/>
        <dbReference type="ChEBI" id="CHEBI:78442"/>
        <dbReference type="ChEBI" id="CHEBI:138191"/>
        <dbReference type="EC" id="3.1.1.29"/>
    </reaction>
</comment>
<feature type="site" description="Discriminates between blocked and unblocked aminoacyl-tRNA" evidence="7">
    <location>
        <position position="20"/>
    </location>
</feature>
<evidence type="ECO:0000256" key="3">
    <source>
        <dbReference type="ARBA" id="ARBA00022801"/>
    </source>
</evidence>
<feature type="binding site" evidence="7">
    <location>
        <position position="66"/>
    </location>
    <ligand>
        <name>tRNA</name>
        <dbReference type="ChEBI" id="CHEBI:17843"/>
    </ligand>
</feature>
<dbReference type="GO" id="GO:0072344">
    <property type="term" value="P:rescue of stalled ribosome"/>
    <property type="evidence" value="ECO:0007669"/>
    <property type="project" value="UniProtKB-UniRule"/>
</dbReference>
<dbReference type="Proteomes" id="UP000011765">
    <property type="component" value="Chromosome"/>
</dbReference>
<dbReference type="GO" id="GO:0006515">
    <property type="term" value="P:protein quality control for misfolded or incompletely synthesized proteins"/>
    <property type="evidence" value="ECO:0007669"/>
    <property type="project" value="UniProtKB-UniRule"/>
</dbReference>
<feature type="active site" description="Proton acceptor" evidence="7">
    <location>
        <position position="30"/>
    </location>
</feature>
<dbReference type="AlphaFoldDB" id="M1E6C4"/>